<name>A0A382NXR5_9ZZZZ</name>
<feature type="non-terminal residue" evidence="2">
    <location>
        <position position="37"/>
    </location>
</feature>
<accession>A0A382NXR5</accession>
<evidence type="ECO:0000313" key="2">
    <source>
        <dbReference type="EMBL" id="SVC65288.1"/>
    </source>
</evidence>
<gene>
    <name evidence="2" type="ORF">METZ01_LOCUS318142</name>
</gene>
<feature type="transmembrane region" description="Helical" evidence="1">
    <location>
        <begin position="6"/>
        <end position="31"/>
    </location>
</feature>
<proteinExistence type="predicted"/>
<dbReference type="EMBL" id="UINC01103137">
    <property type="protein sequence ID" value="SVC65288.1"/>
    <property type="molecule type" value="Genomic_DNA"/>
</dbReference>
<sequence length="37" mass="4067">MSADWGGWLALQAMLYAAWAAGILFITVIAFHGAKKW</sequence>
<protein>
    <submittedName>
        <fullName evidence="2">Uncharacterized protein</fullName>
    </submittedName>
</protein>
<organism evidence="2">
    <name type="scientific">marine metagenome</name>
    <dbReference type="NCBI Taxonomy" id="408172"/>
    <lineage>
        <taxon>unclassified sequences</taxon>
        <taxon>metagenomes</taxon>
        <taxon>ecological metagenomes</taxon>
    </lineage>
</organism>
<dbReference type="AlphaFoldDB" id="A0A382NXR5"/>
<keyword evidence="1" id="KW-1133">Transmembrane helix</keyword>
<keyword evidence="1" id="KW-0812">Transmembrane</keyword>
<evidence type="ECO:0000256" key="1">
    <source>
        <dbReference type="SAM" id="Phobius"/>
    </source>
</evidence>
<reference evidence="2" key="1">
    <citation type="submission" date="2018-05" db="EMBL/GenBank/DDBJ databases">
        <authorList>
            <person name="Lanie J.A."/>
            <person name="Ng W.-L."/>
            <person name="Kazmierczak K.M."/>
            <person name="Andrzejewski T.M."/>
            <person name="Davidsen T.M."/>
            <person name="Wayne K.J."/>
            <person name="Tettelin H."/>
            <person name="Glass J.I."/>
            <person name="Rusch D."/>
            <person name="Podicherti R."/>
            <person name="Tsui H.-C.T."/>
            <person name="Winkler M.E."/>
        </authorList>
    </citation>
    <scope>NUCLEOTIDE SEQUENCE</scope>
</reference>
<keyword evidence="1" id="KW-0472">Membrane</keyword>